<sequence>MENKNRWRAPCNPTDGVVLLQRTRLRLPKKRERDEDEGIWGEQRIQEEEDGSAKRDLVGSAAIRQPAAAVWNFNSREIHVEMGYTMLMA</sequence>
<name>A0A4Z2HWW9_9TELE</name>
<feature type="region of interest" description="Disordered" evidence="1">
    <location>
        <begin position="29"/>
        <end position="53"/>
    </location>
</feature>
<dbReference type="Proteomes" id="UP000314294">
    <property type="component" value="Unassembled WGS sequence"/>
</dbReference>
<evidence type="ECO:0000256" key="1">
    <source>
        <dbReference type="SAM" id="MobiDB-lite"/>
    </source>
</evidence>
<evidence type="ECO:0000313" key="2">
    <source>
        <dbReference type="EMBL" id="TNN70319.1"/>
    </source>
</evidence>
<accession>A0A4Z2HWW9</accession>
<organism evidence="2 3">
    <name type="scientific">Liparis tanakae</name>
    <name type="common">Tanaka's snailfish</name>
    <dbReference type="NCBI Taxonomy" id="230148"/>
    <lineage>
        <taxon>Eukaryota</taxon>
        <taxon>Metazoa</taxon>
        <taxon>Chordata</taxon>
        <taxon>Craniata</taxon>
        <taxon>Vertebrata</taxon>
        <taxon>Euteleostomi</taxon>
        <taxon>Actinopterygii</taxon>
        <taxon>Neopterygii</taxon>
        <taxon>Teleostei</taxon>
        <taxon>Neoteleostei</taxon>
        <taxon>Acanthomorphata</taxon>
        <taxon>Eupercaria</taxon>
        <taxon>Perciformes</taxon>
        <taxon>Cottioidei</taxon>
        <taxon>Cottales</taxon>
        <taxon>Liparidae</taxon>
        <taxon>Liparis</taxon>
    </lineage>
</organism>
<reference evidence="2 3" key="1">
    <citation type="submission" date="2019-03" db="EMBL/GenBank/DDBJ databases">
        <title>First draft genome of Liparis tanakae, snailfish: a comprehensive survey of snailfish specific genes.</title>
        <authorList>
            <person name="Kim W."/>
            <person name="Song I."/>
            <person name="Jeong J.-H."/>
            <person name="Kim D."/>
            <person name="Kim S."/>
            <person name="Ryu S."/>
            <person name="Song J.Y."/>
            <person name="Lee S.K."/>
        </authorList>
    </citation>
    <scope>NUCLEOTIDE SEQUENCE [LARGE SCALE GENOMIC DNA]</scope>
    <source>
        <tissue evidence="2">Muscle</tissue>
    </source>
</reference>
<protein>
    <submittedName>
        <fullName evidence="2">Uncharacterized protein</fullName>
    </submittedName>
</protein>
<dbReference type="AlphaFoldDB" id="A0A4Z2HWW9"/>
<comment type="caution">
    <text evidence="2">The sequence shown here is derived from an EMBL/GenBank/DDBJ whole genome shotgun (WGS) entry which is preliminary data.</text>
</comment>
<keyword evidence="3" id="KW-1185">Reference proteome</keyword>
<gene>
    <name evidence="2" type="ORF">EYF80_019533</name>
</gene>
<evidence type="ECO:0000313" key="3">
    <source>
        <dbReference type="Proteomes" id="UP000314294"/>
    </source>
</evidence>
<dbReference type="EMBL" id="SRLO01000165">
    <property type="protein sequence ID" value="TNN70319.1"/>
    <property type="molecule type" value="Genomic_DNA"/>
</dbReference>
<proteinExistence type="predicted"/>